<reference evidence="1 2" key="1">
    <citation type="journal article" date="2018" name="Genome Announc.">
        <title>Complete genomes of two Megasphaera elsdenii strains, NCIMB 702410 and ATCC 25940.</title>
        <authorList>
            <person name="Hatmaker E.A."/>
            <person name="O'Dell K."/>
            <person name="Riley L.A."/>
            <person name="Klingeman D.M."/>
            <person name="Guss A.M."/>
        </authorList>
    </citation>
    <scope>NUCLEOTIDE SEQUENCE [LARGE SCALE GENOMIC DNA]</scope>
    <source>
        <strain evidence="1 2">NCIMB702410</strain>
    </source>
</reference>
<dbReference type="SUPFAM" id="SSF53756">
    <property type="entry name" value="UDP-Glycosyltransferase/glycogen phosphorylase"/>
    <property type="match status" value="1"/>
</dbReference>
<sequence>MRHVVGRSVFLKTLLLLYMGDETVTASAGTERVLTNMANAMVERGYNVIVATNDKTDAVPYFPFDARVHCLYLNVDTKKIPFSVKVKREINRIFPILDKPVEAYRASVSVRKLREQLKMDSIDCIIAYNHEAIQVADCFVHGIVPIIAMMHNAIRIIMGNCNGRALAEKAKANVIQVLMPSYVAETRKYLPHTPVVWIPNVVEPVCLEKQAHPSAVKDRYRIITVGRIDGLQKQTHILVKAFASLAQQYSQWDVWIWGEVKKTDYYQRLCQFIEEQGLTGRVHLAGTTPAIQDELCQADIFAFPSAFEGFPLALTEAMATGLPSVGFRSADAVNELIVDGKNGILCEDDVSAFAQGLERLMKEPALRSAMGRQAVADMKPYYPEAVWNQWQMLIDEQIQQASRL</sequence>
<dbReference type="AlphaFoldDB" id="A0A2S0M9J0"/>
<accession>A0A2S0M9J0</accession>
<protein>
    <submittedName>
        <fullName evidence="1">Glycosyltransferase family 4 protein</fullName>
    </submittedName>
</protein>
<dbReference type="Proteomes" id="UP000238358">
    <property type="component" value="Chromosome"/>
</dbReference>
<name>A0A2S0M9J0_MEGEL</name>
<dbReference type="PANTHER" id="PTHR12526">
    <property type="entry name" value="GLYCOSYLTRANSFERASE"/>
    <property type="match status" value="1"/>
</dbReference>
<organism evidence="1 2">
    <name type="scientific">Megasphaera elsdenii</name>
    <dbReference type="NCBI Taxonomy" id="907"/>
    <lineage>
        <taxon>Bacteria</taxon>
        <taxon>Bacillati</taxon>
        <taxon>Bacillota</taxon>
        <taxon>Negativicutes</taxon>
        <taxon>Veillonellales</taxon>
        <taxon>Veillonellaceae</taxon>
        <taxon>Megasphaera</taxon>
    </lineage>
</organism>
<dbReference type="GO" id="GO:0016740">
    <property type="term" value="F:transferase activity"/>
    <property type="evidence" value="ECO:0007669"/>
    <property type="project" value="UniProtKB-KW"/>
</dbReference>
<dbReference type="Gene3D" id="3.40.50.2000">
    <property type="entry name" value="Glycogen Phosphorylase B"/>
    <property type="match status" value="2"/>
</dbReference>
<evidence type="ECO:0000313" key="1">
    <source>
        <dbReference type="EMBL" id="AVO28106.1"/>
    </source>
</evidence>
<evidence type="ECO:0000313" key="2">
    <source>
        <dbReference type="Proteomes" id="UP000238358"/>
    </source>
</evidence>
<gene>
    <name evidence="1" type="ORF">C6Y28_10955</name>
</gene>
<dbReference type="EMBL" id="CP027569">
    <property type="protein sequence ID" value="AVO28106.1"/>
    <property type="molecule type" value="Genomic_DNA"/>
</dbReference>
<dbReference type="Pfam" id="PF13692">
    <property type="entry name" value="Glyco_trans_1_4"/>
    <property type="match status" value="1"/>
</dbReference>
<proteinExistence type="predicted"/>
<keyword evidence="1" id="KW-0808">Transferase</keyword>